<dbReference type="Proteomes" id="UP000194204">
    <property type="component" value="Unassembled WGS sequence"/>
</dbReference>
<gene>
    <name evidence="1" type="ORF">Xbed_03755</name>
</gene>
<dbReference type="RefSeq" id="WP_086114314.1">
    <property type="nucleotide sequence ID" value="NZ_CAWNHF010000028.1"/>
</dbReference>
<name>A0A1Y2S5X1_9GAMM</name>
<accession>A0A1Y2S5X1</accession>
<proteinExistence type="predicted"/>
<dbReference type="AlphaFoldDB" id="A0A1Y2S5X1"/>
<evidence type="ECO:0000313" key="1">
    <source>
        <dbReference type="EMBL" id="OTA14038.1"/>
    </source>
</evidence>
<organism evidence="1 2">
    <name type="scientific">Xenorhabdus beddingii</name>
    <dbReference type="NCBI Taxonomy" id="40578"/>
    <lineage>
        <taxon>Bacteria</taxon>
        <taxon>Pseudomonadati</taxon>
        <taxon>Pseudomonadota</taxon>
        <taxon>Gammaproteobacteria</taxon>
        <taxon>Enterobacterales</taxon>
        <taxon>Morganellaceae</taxon>
        <taxon>Xenorhabdus</taxon>
    </lineage>
</organism>
<dbReference type="OrthoDB" id="6434044at2"/>
<dbReference type="STRING" id="40578.Xbed_03755"/>
<evidence type="ECO:0000313" key="2">
    <source>
        <dbReference type="Proteomes" id="UP000194204"/>
    </source>
</evidence>
<dbReference type="EMBL" id="MUBK01000123">
    <property type="protein sequence ID" value="OTA14038.1"/>
    <property type="molecule type" value="Genomic_DNA"/>
</dbReference>
<protein>
    <submittedName>
        <fullName evidence="1">Uncharacterized protein</fullName>
    </submittedName>
</protein>
<comment type="caution">
    <text evidence="1">The sequence shown here is derived from an EMBL/GenBank/DDBJ whole genome shotgun (WGS) entry which is preliminary data.</text>
</comment>
<reference evidence="1 2" key="1">
    <citation type="submission" date="2017-01" db="EMBL/GenBank/DDBJ databases">
        <title>Deconstructing symbiosis and pathogenesis requirements using a combined genomic-metabolomic approach.</title>
        <authorList>
            <person name="Tobias N.J."/>
            <person name="Wolff H."/>
            <person name="Djahanschiri B."/>
            <person name="Ebersberger I."/>
            <person name="Bode H.B."/>
        </authorList>
    </citation>
    <scope>NUCLEOTIDE SEQUENCE [LARGE SCALE GENOMIC DNA]</scope>
    <source>
        <strain evidence="1 2">DSM 4764</strain>
    </source>
</reference>
<sequence length="114" mass="12846">MSSVANWAYTAIATIWRQAGTDEWNKSTFHKPELFLCDYGGDAKRVMSGVSAEVVIKNIFWTEFSQAKQGDYVLLGEHTEPDPLKANADEIKHIIRYADTFERIADDYALVTGV</sequence>
<keyword evidence="2" id="KW-1185">Reference proteome</keyword>